<accession>A0ABW8PYL9</accession>
<dbReference type="SUPFAM" id="SSF52172">
    <property type="entry name" value="CheY-like"/>
    <property type="match status" value="1"/>
</dbReference>
<dbReference type="Gene3D" id="3.60.40.10">
    <property type="entry name" value="PPM-type phosphatase domain"/>
    <property type="match status" value="1"/>
</dbReference>
<dbReference type="PANTHER" id="PTHR43156">
    <property type="entry name" value="STAGE II SPORULATION PROTEIN E-RELATED"/>
    <property type="match status" value="1"/>
</dbReference>
<gene>
    <name evidence="3" type="ORF">V6U78_10065</name>
</gene>
<sequence length="563" mass="62985">MTDTDLVYSVLIITEQPNADYLHALTPHFALRTCGWSHTVTLLEQQTADLLIIDQALEEVQLRQLLATLPHHPAFGRIPVLLLTESQPDEALYLRCTFFGIDDVLHKPILASHLLLKARSLAERVCLGRQLNQQSQYLERLLEHSHREAEMASYLFYNNLLDQVSDHLLGFNRYIHSSSDFCGDLVLAKSSPSGSTFVLHADAMGHGLSATVTLLPLVDIFHSMVDKGYALPMIVREMNRKLNYKLPPDRFVAASLIEVDLLHDQVSLWNGGMPPIYLLSEQGQVEASYPSRFMALGVLSNADFDSAVDRFPLPKSGGIFGCSDGLLEQCNAQGESFAQSRLQQRLAGCSRHSMMSSLIADLKEFSGLPHFDDDVSLFYLHFGELAHFVQQQQEMDQQTQQRQRIDPFVWSLTLQGRQIGDQELPALCNDMLQGFGLNQPFCQRAFTVISELVNNAIDHGILGLSSSLKNDLDGFSHYYIQRLERLNQLTAQDQLRLSLAWVRDQQQAYLEIEVEQSGAGFDAEAVLAQPQDALSGRGLQLVKSLTTQLTFEQGGRKACARVG</sequence>
<dbReference type="Pfam" id="PF07228">
    <property type="entry name" value="SpoIIE"/>
    <property type="match status" value="1"/>
</dbReference>
<dbReference type="InterPro" id="IPR001932">
    <property type="entry name" value="PPM-type_phosphatase-like_dom"/>
</dbReference>
<dbReference type="PANTHER" id="PTHR43156:SF2">
    <property type="entry name" value="STAGE II SPORULATION PROTEIN E"/>
    <property type="match status" value="1"/>
</dbReference>
<feature type="domain" description="PPM-type phosphatase" evidence="2">
    <location>
        <begin position="166"/>
        <end position="382"/>
    </location>
</feature>
<dbReference type="Gene3D" id="3.40.50.2300">
    <property type="match status" value="1"/>
</dbReference>
<dbReference type="RefSeq" id="WP_405340071.1">
    <property type="nucleotide sequence ID" value="NZ_JBANFI010000005.1"/>
</dbReference>
<dbReference type="EMBL" id="JBANFI010000005">
    <property type="protein sequence ID" value="MFK7161380.1"/>
    <property type="molecule type" value="Genomic_DNA"/>
</dbReference>
<reference evidence="3 4" key="1">
    <citation type="submission" date="2024-02" db="EMBL/GenBank/DDBJ databases">
        <title>Marinospirillum sp. MEB 164 isolated from Lonar lake sediment.</title>
        <authorList>
            <person name="Joshi A."/>
            <person name="Thite S."/>
        </authorList>
    </citation>
    <scope>NUCLEOTIDE SEQUENCE [LARGE SCALE GENOMIC DNA]</scope>
    <source>
        <strain evidence="3 4">MEB164</strain>
    </source>
</reference>
<keyword evidence="1" id="KW-0378">Hydrolase</keyword>
<evidence type="ECO:0000313" key="3">
    <source>
        <dbReference type="EMBL" id="MFK7161380.1"/>
    </source>
</evidence>
<dbReference type="CDD" id="cd16936">
    <property type="entry name" value="HATPase_RsbW-like"/>
    <property type="match status" value="1"/>
</dbReference>
<dbReference type="Proteomes" id="UP001621714">
    <property type="component" value="Unassembled WGS sequence"/>
</dbReference>
<evidence type="ECO:0000256" key="1">
    <source>
        <dbReference type="ARBA" id="ARBA00022801"/>
    </source>
</evidence>
<organism evidence="3 4">
    <name type="scientific">Marinospirillum alkalitolerans</name>
    <dbReference type="NCBI Taxonomy" id="3123374"/>
    <lineage>
        <taxon>Bacteria</taxon>
        <taxon>Pseudomonadati</taxon>
        <taxon>Pseudomonadota</taxon>
        <taxon>Gammaproteobacteria</taxon>
        <taxon>Oceanospirillales</taxon>
        <taxon>Oceanospirillaceae</taxon>
        <taxon>Marinospirillum</taxon>
    </lineage>
</organism>
<dbReference type="Gene3D" id="3.30.565.10">
    <property type="entry name" value="Histidine kinase-like ATPase, C-terminal domain"/>
    <property type="match status" value="1"/>
</dbReference>
<dbReference type="InterPro" id="IPR052016">
    <property type="entry name" value="Bact_Sigma-Reg"/>
</dbReference>
<dbReference type="InterPro" id="IPR036457">
    <property type="entry name" value="PPM-type-like_dom_sf"/>
</dbReference>
<dbReference type="InterPro" id="IPR011006">
    <property type="entry name" value="CheY-like_superfamily"/>
</dbReference>
<dbReference type="InterPro" id="IPR036890">
    <property type="entry name" value="HATPase_C_sf"/>
</dbReference>
<protein>
    <submittedName>
        <fullName evidence="3">SpoIIE family protein phosphatase</fullName>
    </submittedName>
</protein>
<proteinExistence type="predicted"/>
<comment type="caution">
    <text evidence="3">The sequence shown here is derived from an EMBL/GenBank/DDBJ whole genome shotgun (WGS) entry which is preliminary data.</text>
</comment>
<evidence type="ECO:0000313" key="4">
    <source>
        <dbReference type="Proteomes" id="UP001621714"/>
    </source>
</evidence>
<keyword evidence="4" id="KW-1185">Reference proteome</keyword>
<evidence type="ECO:0000259" key="2">
    <source>
        <dbReference type="SMART" id="SM00331"/>
    </source>
</evidence>
<dbReference type="SMART" id="SM00331">
    <property type="entry name" value="PP2C_SIG"/>
    <property type="match status" value="1"/>
</dbReference>
<name>A0ABW8PYL9_9GAMM</name>